<evidence type="ECO:0000313" key="3">
    <source>
        <dbReference type="Proteomes" id="UP000236370"/>
    </source>
</evidence>
<sequence>MSIVIPLGVDTAETSYLEMAAGSEPESVEASPVVVEKSNSYPHQLYTSSSHHSHSYIGLPYADHNYGARPP</sequence>
<feature type="non-terminal residue" evidence="2">
    <location>
        <position position="71"/>
    </location>
</feature>
<protein>
    <submittedName>
        <fullName evidence="2">KMT2E isoform 8</fullName>
    </submittedName>
</protein>
<keyword evidence="1" id="KW-0156">Chromatin regulator</keyword>
<comment type="caution">
    <text evidence="2">The sequence shown here is derived from an EMBL/GenBank/DDBJ whole genome shotgun (WGS) entry which is preliminary data.</text>
</comment>
<gene>
    <name evidence="2" type="ORF">CK820_G0044342</name>
</gene>
<dbReference type="PANTHER" id="PTHR46462:SF2">
    <property type="entry name" value="INACTIVE HISTONE-LYSINE N-METHYLTRANSFERASE 2E"/>
    <property type="match status" value="1"/>
</dbReference>
<dbReference type="AlphaFoldDB" id="A0A2J8JU95"/>
<dbReference type="GO" id="GO:0006325">
    <property type="term" value="P:chromatin organization"/>
    <property type="evidence" value="ECO:0007669"/>
    <property type="project" value="UniProtKB-KW"/>
</dbReference>
<evidence type="ECO:0000313" key="2">
    <source>
        <dbReference type="EMBL" id="PNI26347.1"/>
    </source>
</evidence>
<dbReference type="PANTHER" id="PTHR46462">
    <property type="entry name" value="UPSET, ISOFORM A"/>
    <property type="match status" value="1"/>
</dbReference>
<proteinExistence type="predicted"/>
<evidence type="ECO:0000256" key="1">
    <source>
        <dbReference type="ARBA" id="ARBA00022853"/>
    </source>
</evidence>
<organism evidence="2 3">
    <name type="scientific">Pan troglodytes</name>
    <name type="common">Chimpanzee</name>
    <dbReference type="NCBI Taxonomy" id="9598"/>
    <lineage>
        <taxon>Eukaryota</taxon>
        <taxon>Metazoa</taxon>
        <taxon>Chordata</taxon>
        <taxon>Craniata</taxon>
        <taxon>Vertebrata</taxon>
        <taxon>Euteleostomi</taxon>
        <taxon>Mammalia</taxon>
        <taxon>Eutheria</taxon>
        <taxon>Euarchontoglires</taxon>
        <taxon>Primates</taxon>
        <taxon>Haplorrhini</taxon>
        <taxon>Catarrhini</taxon>
        <taxon>Hominidae</taxon>
        <taxon>Pan</taxon>
    </lineage>
</organism>
<name>A0A2J8JU95_PANTR</name>
<reference evidence="2 3" key="1">
    <citation type="submission" date="2017-12" db="EMBL/GenBank/DDBJ databases">
        <title>High-resolution comparative analysis of great ape genomes.</title>
        <authorList>
            <person name="Pollen A."/>
            <person name="Hastie A."/>
            <person name="Hormozdiari F."/>
            <person name="Dougherty M."/>
            <person name="Liu R."/>
            <person name="Chaisson M."/>
            <person name="Hoppe E."/>
            <person name="Hill C."/>
            <person name="Pang A."/>
            <person name="Hillier L."/>
            <person name="Baker C."/>
            <person name="Armstrong J."/>
            <person name="Shendure J."/>
            <person name="Paten B."/>
            <person name="Wilson R."/>
            <person name="Chao H."/>
            <person name="Schneider V."/>
            <person name="Ventura M."/>
            <person name="Kronenberg Z."/>
            <person name="Murali S."/>
            <person name="Gordon D."/>
            <person name="Cantsilieris S."/>
            <person name="Munson K."/>
            <person name="Nelson B."/>
            <person name="Raja A."/>
            <person name="Underwood J."/>
            <person name="Diekhans M."/>
            <person name="Fiddes I."/>
            <person name="Haussler D."/>
            <person name="Eichler E."/>
        </authorList>
    </citation>
    <scope>NUCLEOTIDE SEQUENCE [LARGE SCALE GENOMIC DNA]</scope>
    <source>
        <strain evidence="2">Yerkes chimp pedigree #C0471</strain>
    </source>
</reference>
<accession>A0A2J8JU95</accession>
<dbReference type="EMBL" id="NBAG03000424">
    <property type="protein sequence ID" value="PNI26347.1"/>
    <property type="molecule type" value="Genomic_DNA"/>
</dbReference>
<dbReference type="Proteomes" id="UP000236370">
    <property type="component" value="Unassembled WGS sequence"/>
</dbReference>